<dbReference type="OrthoDB" id="129173at2759"/>
<keyword evidence="1" id="KW-0695">RNA-directed DNA polymerase</keyword>
<accession>A0A225VQ78</accession>
<keyword evidence="2" id="KW-1185">Reference proteome</keyword>
<dbReference type="EMBL" id="NBNE01003637">
    <property type="protein sequence ID" value="OWZ07189.1"/>
    <property type="molecule type" value="Genomic_DNA"/>
</dbReference>
<evidence type="ECO:0000313" key="2">
    <source>
        <dbReference type="Proteomes" id="UP000198211"/>
    </source>
</evidence>
<evidence type="ECO:0000313" key="1">
    <source>
        <dbReference type="EMBL" id="OWZ07189.1"/>
    </source>
</evidence>
<proteinExistence type="predicted"/>
<organism evidence="1 2">
    <name type="scientific">Phytophthora megakarya</name>
    <dbReference type="NCBI Taxonomy" id="4795"/>
    <lineage>
        <taxon>Eukaryota</taxon>
        <taxon>Sar</taxon>
        <taxon>Stramenopiles</taxon>
        <taxon>Oomycota</taxon>
        <taxon>Peronosporomycetes</taxon>
        <taxon>Peronosporales</taxon>
        <taxon>Peronosporaceae</taxon>
        <taxon>Phytophthora</taxon>
    </lineage>
</organism>
<dbReference type="GO" id="GO:0003964">
    <property type="term" value="F:RNA-directed DNA polymerase activity"/>
    <property type="evidence" value="ECO:0007669"/>
    <property type="project" value="UniProtKB-KW"/>
</dbReference>
<name>A0A225VQ78_9STRA</name>
<keyword evidence="1" id="KW-0548">Nucleotidyltransferase</keyword>
<keyword evidence="1" id="KW-0808">Transferase</keyword>
<comment type="caution">
    <text evidence="1">The sequence shown here is derived from an EMBL/GenBank/DDBJ whole genome shotgun (WGS) entry which is preliminary data.</text>
</comment>
<gene>
    <name evidence="1" type="ORF">PHMEG_00020452</name>
</gene>
<sequence>MENSLGASVRRSTRVRRPNDRLRDYEVEIAASLVVQAVNELLEPTSVTEALSAPDAKKWIAALETEYKELMRNHV</sequence>
<reference evidence="2" key="1">
    <citation type="submission" date="2017-03" db="EMBL/GenBank/DDBJ databases">
        <title>Phytopthora megakarya and P. palmivora, two closely related causual agents of cacao black pod achieved similar genome size and gene model numbers by different mechanisms.</title>
        <authorList>
            <person name="Ali S."/>
            <person name="Shao J."/>
            <person name="Larry D.J."/>
            <person name="Kronmiller B."/>
            <person name="Shen D."/>
            <person name="Strem M.D."/>
            <person name="Melnick R.L."/>
            <person name="Guiltinan M.J."/>
            <person name="Tyler B.M."/>
            <person name="Meinhardt L.W."/>
            <person name="Bailey B.A."/>
        </authorList>
    </citation>
    <scope>NUCLEOTIDE SEQUENCE [LARGE SCALE GENOMIC DNA]</scope>
    <source>
        <strain evidence="2">zdho120</strain>
    </source>
</reference>
<dbReference type="AlphaFoldDB" id="A0A225VQ78"/>
<protein>
    <submittedName>
        <fullName evidence="1">Reverse transcriptase</fullName>
    </submittedName>
</protein>
<dbReference type="Proteomes" id="UP000198211">
    <property type="component" value="Unassembled WGS sequence"/>
</dbReference>